<comment type="caution">
    <text evidence="1">The sequence shown here is derived from an EMBL/GenBank/DDBJ whole genome shotgun (WGS) entry which is preliminary data.</text>
</comment>
<sequence>MWATSQVHSTGEVPAESATSSVSLSIESPYCNLHLAQCLRSIPNKPSSTFIGRLQRKSYIQKDEVTRVETLLCIHTAMN</sequence>
<keyword evidence="2" id="KW-1185">Reference proteome</keyword>
<name>A0ABQ9G6T4_9NEOP</name>
<dbReference type="EMBL" id="JARBHB010000015">
    <property type="protein sequence ID" value="KAJ8868170.1"/>
    <property type="molecule type" value="Genomic_DNA"/>
</dbReference>
<organism evidence="1 2">
    <name type="scientific">Dryococelus australis</name>
    <dbReference type="NCBI Taxonomy" id="614101"/>
    <lineage>
        <taxon>Eukaryota</taxon>
        <taxon>Metazoa</taxon>
        <taxon>Ecdysozoa</taxon>
        <taxon>Arthropoda</taxon>
        <taxon>Hexapoda</taxon>
        <taxon>Insecta</taxon>
        <taxon>Pterygota</taxon>
        <taxon>Neoptera</taxon>
        <taxon>Polyneoptera</taxon>
        <taxon>Phasmatodea</taxon>
        <taxon>Verophasmatodea</taxon>
        <taxon>Anareolatae</taxon>
        <taxon>Phasmatidae</taxon>
        <taxon>Eurycanthinae</taxon>
        <taxon>Dryococelus</taxon>
    </lineage>
</organism>
<protein>
    <submittedName>
        <fullName evidence="1">Uncharacterized protein</fullName>
    </submittedName>
</protein>
<evidence type="ECO:0000313" key="1">
    <source>
        <dbReference type="EMBL" id="KAJ8868170.1"/>
    </source>
</evidence>
<proteinExistence type="predicted"/>
<evidence type="ECO:0000313" key="2">
    <source>
        <dbReference type="Proteomes" id="UP001159363"/>
    </source>
</evidence>
<gene>
    <name evidence="1" type="ORF">PR048_031979</name>
</gene>
<accession>A0ABQ9G6T4</accession>
<reference evidence="1 2" key="1">
    <citation type="submission" date="2023-02" db="EMBL/GenBank/DDBJ databases">
        <title>LHISI_Scaffold_Assembly.</title>
        <authorList>
            <person name="Stuart O.P."/>
            <person name="Cleave R."/>
            <person name="Magrath M.J.L."/>
            <person name="Mikheyev A.S."/>
        </authorList>
    </citation>
    <scope>NUCLEOTIDE SEQUENCE [LARGE SCALE GENOMIC DNA]</scope>
    <source>
        <strain evidence="1">Daus_M_001</strain>
        <tissue evidence="1">Leg muscle</tissue>
    </source>
</reference>
<dbReference type="Proteomes" id="UP001159363">
    <property type="component" value="Chromosome 14"/>
</dbReference>